<sequence length="225" mass="24034">MVKSLGLLLIAATSLLQATYAQEDTAVYEDPESGILFNIWPQKFMTFGIALPPDGLENNATEFLGLLTCTSPGGEGVGWCGMSLGGFMPNNLLLMVYPNENEVLTSFRWATKYSPPELYTGDAELTQVSSAINETHYSVIFRCQNCLQWNQGETSGGASTSTGGAMLGWAHAATSPTEGACPDDAVLERHENNGLIDAKFNEQVASSNYESWAALANSTVPGTCA</sequence>
<evidence type="ECO:0000313" key="4">
    <source>
        <dbReference type="Proteomes" id="UP001187682"/>
    </source>
</evidence>
<gene>
    <name evidence="3" type="ORF">DNG_02107</name>
</gene>
<dbReference type="Gene3D" id="2.60.40.1210">
    <property type="entry name" value="Cellobiose dehydrogenase, cytochrome domain"/>
    <property type="match status" value="1"/>
</dbReference>
<name>A0AAE8MRX9_9PEZI</name>
<dbReference type="PANTHER" id="PTHR47190">
    <property type="entry name" value="DEHYDROGENASE, PUTATIVE-RELATED"/>
    <property type="match status" value="1"/>
</dbReference>
<dbReference type="Pfam" id="PF16010">
    <property type="entry name" value="CDH-cyt"/>
    <property type="match status" value="1"/>
</dbReference>
<keyword evidence="4" id="KW-1185">Reference proteome</keyword>
<dbReference type="FunFam" id="2.60.40.1210:FF:000004">
    <property type="entry name" value="Cellobiose dehydrogenase"/>
    <property type="match status" value="1"/>
</dbReference>
<proteinExistence type="predicted"/>
<dbReference type="InterPro" id="IPR053208">
    <property type="entry name" value="GMC_Oxidoreductase_CD"/>
</dbReference>
<evidence type="ECO:0000259" key="2">
    <source>
        <dbReference type="Pfam" id="PF16010"/>
    </source>
</evidence>
<dbReference type="Proteomes" id="UP001187682">
    <property type="component" value="Unassembled WGS sequence"/>
</dbReference>
<evidence type="ECO:0000313" key="3">
    <source>
        <dbReference type="EMBL" id="SPN99068.1"/>
    </source>
</evidence>
<dbReference type="SUPFAM" id="SSF49344">
    <property type="entry name" value="CBD9-like"/>
    <property type="match status" value="1"/>
</dbReference>
<feature type="chain" id="PRO_5041976692" description="Cellobiose dehydrogenase-like cytochrome domain-containing protein" evidence="1">
    <location>
        <begin position="22"/>
        <end position="225"/>
    </location>
</feature>
<reference evidence="3" key="1">
    <citation type="submission" date="2018-03" db="EMBL/GenBank/DDBJ databases">
        <authorList>
            <person name="Guldener U."/>
        </authorList>
    </citation>
    <scope>NUCLEOTIDE SEQUENCE</scope>
</reference>
<accession>A0AAE8MRX9</accession>
<evidence type="ECO:0000256" key="1">
    <source>
        <dbReference type="SAM" id="SignalP"/>
    </source>
</evidence>
<protein>
    <recommendedName>
        <fullName evidence="2">Cellobiose dehydrogenase-like cytochrome domain-containing protein</fullName>
    </recommendedName>
</protein>
<dbReference type="PANTHER" id="PTHR47190:SF1">
    <property type="entry name" value="GLUCOSE-METHANOL-CHOLINE OXIDOREDUCTASE N-TERMINAL DOMAIN-CONTAINING PROTEIN"/>
    <property type="match status" value="1"/>
</dbReference>
<dbReference type="EMBL" id="ONZQ02000002">
    <property type="protein sequence ID" value="SPN99068.1"/>
    <property type="molecule type" value="Genomic_DNA"/>
</dbReference>
<dbReference type="AlphaFoldDB" id="A0AAE8MRX9"/>
<organism evidence="3 4">
    <name type="scientific">Cephalotrichum gorgonifer</name>
    <dbReference type="NCBI Taxonomy" id="2041049"/>
    <lineage>
        <taxon>Eukaryota</taxon>
        <taxon>Fungi</taxon>
        <taxon>Dikarya</taxon>
        <taxon>Ascomycota</taxon>
        <taxon>Pezizomycotina</taxon>
        <taxon>Sordariomycetes</taxon>
        <taxon>Hypocreomycetidae</taxon>
        <taxon>Microascales</taxon>
        <taxon>Microascaceae</taxon>
        <taxon>Cephalotrichum</taxon>
    </lineage>
</organism>
<comment type="caution">
    <text evidence="3">The sequence shown here is derived from an EMBL/GenBank/DDBJ whole genome shotgun (WGS) entry which is preliminary data.</text>
</comment>
<keyword evidence="1" id="KW-0732">Signal</keyword>
<dbReference type="InterPro" id="IPR015920">
    <property type="entry name" value="Cellobiose_DH-like_cyt"/>
</dbReference>
<feature type="signal peptide" evidence="1">
    <location>
        <begin position="1"/>
        <end position="21"/>
    </location>
</feature>
<feature type="domain" description="Cellobiose dehydrogenase-like cytochrome" evidence="2">
    <location>
        <begin position="28"/>
        <end position="210"/>
    </location>
</feature>
<dbReference type="CDD" id="cd09630">
    <property type="entry name" value="CDH_like_cytochrome"/>
    <property type="match status" value="1"/>
</dbReference>